<feature type="compositionally biased region" description="Polar residues" evidence="13">
    <location>
        <begin position="1"/>
        <end position="23"/>
    </location>
</feature>
<dbReference type="EMBL" id="HBFA01012240">
    <property type="protein sequence ID" value="CAD8660434.1"/>
    <property type="molecule type" value="Transcribed_RNA"/>
</dbReference>
<dbReference type="Gene3D" id="3.90.1150.10">
    <property type="entry name" value="Aspartate Aminotransferase, domain 1"/>
    <property type="match status" value="1"/>
</dbReference>
<comment type="similarity">
    <text evidence="3">Belongs to the class-V pyridoxal-phosphate-dependent aminotransferase family. SerC subfamily.</text>
</comment>
<feature type="domain" description="Aminotransferase class V" evidence="14">
    <location>
        <begin position="76"/>
        <end position="418"/>
    </location>
</feature>
<evidence type="ECO:0000256" key="12">
    <source>
        <dbReference type="RuleBase" id="RU004505"/>
    </source>
</evidence>
<dbReference type="SUPFAM" id="SSF53383">
    <property type="entry name" value="PLP-dependent transferases"/>
    <property type="match status" value="1"/>
</dbReference>
<dbReference type="InterPro" id="IPR022278">
    <property type="entry name" value="Pser_aminoTfrase"/>
</dbReference>
<dbReference type="Gene3D" id="3.40.640.10">
    <property type="entry name" value="Type I PLP-dependent aspartate aminotransferase-like (Major domain)"/>
    <property type="match status" value="1"/>
</dbReference>
<dbReference type="FunFam" id="3.90.1150.10:FF:000006">
    <property type="entry name" value="Phosphoserine aminotransferase"/>
    <property type="match status" value="1"/>
</dbReference>
<evidence type="ECO:0000259" key="14">
    <source>
        <dbReference type="Pfam" id="PF00266"/>
    </source>
</evidence>
<dbReference type="Pfam" id="PF00266">
    <property type="entry name" value="Aminotran_5"/>
    <property type="match status" value="1"/>
</dbReference>
<comment type="catalytic activity">
    <reaction evidence="10 12">
        <text>O-phospho-L-serine + 2-oxoglutarate = 3-phosphooxypyruvate + L-glutamate</text>
        <dbReference type="Rhea" id="RHEA:14329"/>
        <dbReference type="ChEBI" id="CHEBI:16810"/>
        <dbReference type="ChEBI" id="CHEBI:18110"/>
        <dbReference type="ChEBI" id="CHEBI:29985"/>
        <dbReference type="ChEBI" id="CHEBI:57524"/>
        <dbReference type="EC" id="2.6.1.52"/>
    </reaction>
</comment>
<comment type="cofactor">
    <cofactor evidence="1 11">
        <name>pyridoxal 5'-phosphate</name>
        <dbReference type="ChEBI" id="CHEBI:597326"/>
    </cofactor>
</comment>
<keyword evidence="6 12" id="KW-0808">Transferase</keyword>
<sequence length="442" mass="47838">MRITSDSIASTSGPTLHHSSSYSELAPDVVEQSRSTHGGRAPNILSPGSAELLKADIGTAGDTRASAPVLSNNRAFNFAPGPGMLFEDVMLQAHREFMNWQGTGISILEMSHRSPEFGSIIDATRDSLRTLANVPADYEILFVQGGATQIFSSLPMNLSKAGDTVDYIVNGYWSEFAAQEAGRYCNVNIAAIDETFTTCPDRATWQLTPGAAYVHYCANETIHGCEYQEVPDVGDVPLICDMSSNFLSKPLDVSKFDMIYAGAHKNVGPAGLAIIVVKKKLLGAARPETPLMLNFEALAEAGSMLNTPPVFPIYFAGLVFAKLLALGGLEAMEQYNRRKAALLYDALDQSGGYYTYPMRREVRSLMNVPFALATPALEAAFLAEAGEARLLGLKGHKVAGHCRASIYNGMPLEGVRALVAFLKDFQKRHPVDASADLEMRDE</sequence>
<evidence type="ECO:0000256" key="9">
    <source>
        <dbReference type="ARBA" id="ARBA00047630"/>
    </source>
</evidence>
<protein>
    <recommendedName>
        <fullName evidence="12">Phosphoserine aminotransferase</fullName>
        <ecNumber evidence="12">2.6.1.52</ecNumber>
    </recommendedName>
</protein>
<evidence type="ECO:0000256" key="8">
    <source>
        <dbReference type="ARBA" id="ARBA00023299"/>
    </source>
</evidence>
<name>A0A7S0QUC2_9CHLO</name>
<evidence type="ECO:0000256" key="2">
    <source>
        <dbReference type="ARBA" id="ARBA00005099"/>
    </source>
</evidence>
<evidence type="ECO:0000256" key="1">
    <source>
        <dbReference type="ARBA" id="ARBA00001933"/>
    </source>
</evidence>
<dbReference type="InterPro" id="IPR015422">
    <property type="entry name" value="PyrdxlP-dep_Trfase_small"/>
</dbReference>
<dbReference type="PANTHER" id="PTHR43247">
    <property type="entry name" value="PHOSPHOSERINE AMINOTRANSFERASE"/>
    <property type="match status" value="1"/>
</dbReference>
<dbReference type="GO" id="GO:0030170">
    <property type="term" value="F:pyridoxal phosphate binding"/>
    <property type="evidence" value="ECO:0007669"/>
    <property type="project" value="TreeGrafter"/>
</dbReference>
<evidence type="ECO:0000256" key="4">
    <source>
        <dbReference type="ARBA" id="ARBA00022576"/>
    </source>
</evidence>
<accession>A0A7S0QUC2</accession>
<keyword evidence="8 12" id="KW-0718">Serine biosynthesis</keyword>
<dbReference type="NCBIfam" id="TIGR01364">
    <property type="entry name" value="serC_1"/>
    <property type="match status" value="1"/>
</dbReference>
<dbReference type="InterPro" id="IPR015424">
    <property type="entry name" value="PyrdxlP-dep_Trfase"/>
</dbReference>
<dbReference type="PROSITE" id="PS00595">
    <property type="entry name" value="AA_TRANSFER_CLASS_5"/>
    <property type="match status" value="1"/>
</dbReference>
<dbReference type="InterPro" id="IPR000192">
    <property type="entry name" value="Aminotrans_V_dom"/>
</dbReference>
<evidence type="ECO:0000313" key="15">
    <source>
        <dbReference type="EMBL" id="CAD8660434.1"/>
    </source>
</evidence>
<dbReference type="PANTHER" id="PTHR43247:SF1">
    <property type="entry name" value="PHOSPHOSERINE AMINOTRANSFERASE"/>
    <property type="match status" value="1"/>
</dbReference>
<comment type="catalytic activity">
    <reaction evidence="9">
        <text>4-(phosphooxy)-L-threonine + 2-oxoglutarate = (R)-3-hydroxy-2-oxo-4-phosphooxybutanoate + L-glutamate</text>
        <dbReference type="Rhea" id="RHEA:16573"/>
        <dbReference type="ChEBI" id="CHEBI:16810"/>
        <dbReference type="ChEBI" id="CHEBI:29985"/>
        <dbReference type="ChEBI" id="CHEBI:58452"/>
        <dbReference type="ChEBI" id="CHEBI:58538"/>
        <dbReference type="EC" id="2.6.1.52"/>
    </reaction>
</comment>
<evidence type="ECO:0000256" key="3">
    <source>
        <dbReference type="ARBA" id="ARBA00006904"/>
    </source>
</evidence>
<keyword evidence="7" id="KW-0663">Pyridoxal phosphate</keyword>
<comment type="pathway">
    <text evidence="2 12">Amino-acid biosynthesis; L-serine biosynthesis; L-serine from 3-phospho-D-glycerate: step 2/3.</text>
</comment>
<dbReference type="GO" id="GO:0004648">
    <property type="term" value="F:O-phospho-L-serine:2-oxoglutarate aminotransferase activity"/>
    <property type="evidence" value="ECO:0007669"/>
    <property type="project" value="UniProtKB-EC"/>
</dbReference>
<gene>
    <name evidence="15" type="ORF">POBO1169_LOCUS6372</name>
</gene>
<reference evidence="15" key="1">
    <citation type="submission" date="2021-01" db="EMBL/GenBank/DDBJ databases">
        <authorList>
            <person name="Corre E."/>
            <person name="Pelletier E."/>
            <person name="Niang G."/>
            <person name="Scheremetjew M."/>
            <person name="Finn R."/>
            <person name="Kale V."/>
            <person name="Holt S."/>
            <person name="Cochrane G."/>
            <person name="Meng A."/>
            <person name="Brown T."/>
            <person name="Cohen L."/>
        </authorList>
    </citation>
    <scope>NUCLEOTIDE SEQUENCE</scope>
    <source>
        <strain evidence="15">CCMP722</strain>
    </source>
</reference>
<evidence type="ECO:0000256" key="5">
    <source>
        <dbReference type="ARBA" id="ARBA00022605"/>
    </source>
</evidence>
<dbReference type="HAMAP" id="MF_00160">
    <property type="entry name" value="SerC_aminotrans_5"/>
    <property type="match status" value="1"/>
</dbReference>
<dbReference type="FunFam" id="3.40.640.10:FF:000010">
    <property type="entry name" value="Phosphoserine aminotransferase"/>
    <property type="match status" value="1"/>
</dbReference>
<evidence type="ECO:0000256" key="6">
    <source>
        <dbReference type="ARBA" id="ARBA00022679"/>
    </source>
</evidence>
<dbReference type="NCBIfam" id="NF003764">
    <property type="entry name" value="PRK05355.1"/>
    <property type="match status" value="1"/>
</dbReference>
<evidence type="ECO:0000256" key="11">
    <source>
        <dbReference type="RuleBase" id="RU004504"/>
    </source>
</evidence>
<dbReference type="UniPathway" id="UPA00135">
    <property type="reaction ID" value="UER00197"/>
</dbReference>
<dbReference type="GO" id="GO:0006564">
    <property type="term" value="P:L-serine biosynthetic process"/>
    <property type="evidence" value="ECO:0007669"/>
    <property type="project" value="UniProtKB-KW"/>
</dbReference>
<dbReference type="InterPro" id="IPR015421">
    <property type="entry name" value="PyrdxlP-dep_Trfase_major"/>
</dbReference>
<dbReference type="AlphaFoldDB" id="A0A7S0QUC2"/>
<dbReference type="GO" id="GO:0005737">
    <property type="term" value="C:cytoplasm"/>
    <property type="evidence" value="ECO:0007669"/>
    <property type="project" value="TreeGrafter"/>
</dbReference>
<feature type="region of interest" description="Disordered" evidence="13">
    <location>
        <begin position="1"/>
        <end position="46"/>
    </location>
</feature>
<evidence type="ECO:0000256" key="13">
    <source>
        <dbReference type="SAM" id="MobiDB-lite"/>
    </source>
</evidence>
<keyword evidence="4 12" id="KW-0032">Aminotransferase</keyword>
<dbReference type="EC" id="2.6.1.52" evidence="12"/>
<evidence type="ECO:0000256" key="7">
    <source>
        <dbReference type="ARBA" id="ARBA00022898"/>
    </source>
</evidence>
<dbReference type="InterPro" id="IPR020578">
    <property type="entry name" value="Aminotrans_V_PyrdxlP_BS"/>
</dbReference>
<proteinExistence type="inferred from homology"/>
<keyword evidence="5 12" id="KW-0028">Amino-acid biosynthesis</keyword>
<organism evidence="15">
    <name type="scientific">Pyramimonas obovata</name>
    <dbReference type="NCBI Taxonomy" id="1411642"/>
    <lineage>
        <taxon>Eukaryota</taxon>
        <taxon>Viridiplantae</taxon>
        <taxon>Chlorophyta</taxon>
        <taxon>Pyramimonadophyceae</taxon>
        <taxon>Pyramimonadales</taxon>
        <taxon>Pyramimonadaceae</taxon>
        <taxon>Pyramimonas</taxon>
        <taxon>Pyramimonas incertae sedis</taxon>
    </lineage>
</organism>
<evidence type="ECO:0000256" key="10">
    <source>
        <dbReference type="ARBA" id="ARBA00049007"/>
    </source>
</evidence>